<evidence type="ECO:0000313" key="2">
    <source>
        <dbReference type="Proteomes" id="UP000828941"/>
    </source>
</evidence>
<reference evidence="1 2" key="1">
    <citation type="journal article" date="2022" name="DNA Res.">
        <title>Chromosomal-level genome assembly of the orchid tree Bauhinia variegata (Leguminosae; Cercidoideae) supports the allotetraploid origin hypothesis of Bauhinia.</title>
        <authorList>
            <person name="Zhong Y."/>
            <person name="Chen Y."/>
            <person name="Zheng D."/>
            <person name="Pang J."/>
            <person name="Liu Y."/>
            <person name="Luo S."/>
            <person name="Meng S."/>
            <person name="Qian L."/>
            <person name="Wei D."/>
            <person name="Dai S."/>
            <person name="Zhou R."/>
        </authorList>
    </citation>
    <scope>NUCLEOTIDE SEQUENCE [LARGE SCALE GENOMIC DNA]</scope>
    <source>
        <strain evidence="1">BV-YZ2020</strain>
    </source>
</reference>
<dbReference type="EMBL" id="CM039427">
    <property type="protein sequence ID" value="KAI4353428.1"/>
    <property type="molecule type" value="Genomic_DNA"/>
</dbReference>
<accession>A0ACB9PY53</accession>
<organism evidence="1 2">
    <name type="scientific">Bauhinia variegata</name>
    <name type="common">Purple orchid tree</name>
    <name type="synonym">Phanera variegata</name>
    <dbReference type="NCBI Taxonomy" id="167791"/>
    <lineage>
        <taxon>Eukaryota</taxon>
        <taxon>Viridiplantae</taxon>
        <taxon>Streptophyta</taxon>
        <taxon>Embryophyta</taxon>
        <taxon>Tracheophyta</taxon>
        <taxon>Spermatophyta</taxon>
        <taxon>Magnoliopsida</taxon>
        <taxon>eudicotyledons</taxon>
        <taxon>Gunneridae</taxon>
        <taxon>Pentapetalae</taxon>
        <taxon>rosids</taxon>
        <taxon>fabids</taxon>
        <taxon>Fabales</taxon>
        <taxon>Fabaceae</taxon>
        <taxon>Cercidoideae</taxon>
        <taxon>Cercideae</taxon>
        <taxon>Bauhiniinae</taxon>
        <taxon>Bauhinia</taxon>
    </lineage>
</organism>
<keyword evidence="2" id="KW-1185">Reference proteome</keyword>
<protein>
    <submittedName>
        <fullName evidence="1">Uncharacterized protein</fullName>
    </submittedName>
</protein>
<proteinExistence type="predicted"/>
<evidence type="ECO:0000313" key="1">
    <source>
        <dbReference type="EMBL" id="KAI4353428.1"/>
    </source>
</evidence>
<name>A0ACB9PY53_BAUVA</name>
<dbReference type="Proteomes" id="UP000828941">
    <property type="component" value="Chromosome 2"/>
</dbReference>
<sequence>METDKLNPPHRFVPWVVVNNQPLQEDYLNFVDYICRAFSENAKPGAWTSVSARSTYDFSEKNNSLPNLLPWANSHISNTSNSIICQNGSDECQLNSLQTCVLNVWDDVNKHYALISCFEFLAIEARQKSWKICFKQLGLPEKPILDCYNNGNGTELGRKYISKTAQFYPPHNFLPWVLVNNQPIGKYYANFRTYVCRAYKGTAAPTACNSP</sequence>
<comment type="caution">
    <text evidence="1">The sequence shown here is derived from an EMBL/GenBank/DDBJ whole genome shotgun (WGS) entry which is preliminary data.</text>
</comment>
<gene>
    <name evidence="1" type="ORF">L6164_002379</name>
</gene>